<dbReference type="Proteomes" id="UP000313359">
    <property type="component" value="Unassembled WGS sequence"/>
</dbReference>
<accession>A0A5C2SPZ6</accession>
<dbReference type="AlphaFoldDB" id="A0A5C2SPZ6"/>
<reference evidence="1" key="1">
    <citation type="journal article" date="2018" name="Genome Biol. Evol.">
        <title>Genomics and development of Lentinus tigrinus, a white-rot wood-decaying mushroom with dimorphic fruiting bodies.</title>
        <authorList>
            <person name="Wu B."/>
            <person name="Xu Z."/>
            <person name="Knudson A."/>
            <person name="Carlson A."/>
            <person name="Chen N."/>
            <person name="Kovaka S."/>
            <person name="LaButti K."/>
            <person name="Lipzen A."/>
            <person name="Pennachio C."/>
            <person name="Riley R."/>
            <person name="Schakwitz W."/>
            <person name="Umezawa K."/>
            <person name="Ohm R.A."/>
            <person name="Grigoriev I.V."/>
            <person name="Nagy L.G."/>
            <person name="Gibbons J."/>
            <person name="Hibbett D."/>
        </authorList>
    </citation>
    <scope>NUCLEOTIDE SEQUENCE [LARGE SCALE GENOMIC DNA]</scope>
    <source>
        <strain evidence="1">ALCF2SS1-6</strain>
    </source>
</reference>
<evidence type="ECO:0000313" key="1">
    <source>
        <dbReference type="EMBL" id="RPD65408.1"/>
    </source>
</evidence>
<proteinExistence type="predicted"/>
<gene>
    <name evidence="1" type="ORF">L227DRAFT_597897</name>
</gene>
<dbReference type="OrthoDB" id="2758139at2759"/>
<sequence length="189" mass="20775">MDLVPASATSAVSNREPQPGLVIQYKSARARAFTTVQGEEVMGSFRLRVAHELLADLHALFLEIPGVSMQDMTIVWKSGLVRVTFGIYGKEFCEMVKFMVNRASAQFAHIMSSRSIANIQYIEALPTGSRNLLRISGATGRFYGGFILSPEEASVSWRKQRYRGPGGFSYITTCSATLAEDIHTSIDTG</sequence>
<protein>
    <submittedName>
        <fullName evidence="1">Uncharacterized protein</fullName>
    </submittedName>
</protein>
<dbReference type="EMBL" id="ML122252">
    <property type="protein sequence ID" value="RPD65408.1"/>
    <property type="molecule type" value="Genomic_DNA"/>
</dbReference>
<name>A0A5C2SPZ6_9APHY</name>
<keyword evidence="2" id="KW-1185">Reference proteome</keyword>
<evidence type="ECO:0000313" key="2">
    <source>
        <dbReference type="Proteomes" id="UP000313359"/>
    </source>
</evidence>
<organism evidence="1 2">
    <name type="scientific">Lentinus tigrinus ALCF2SS1-6</name>
    <dbReference type="NCBI Taxonomy" id="1328759"/>
    <lineage>
        <taxon>Eukaryota</taxon>
        <taxon>Fungi</taxon>
        <taxon>Dikarya</taxon>
        <taxon>Basidiomycota</taxon>
        <taxon>Agaricomycotina</taxon>
        <taxon>Agaricomycetes</taxon>
        <taxon>Polyporales</taxon>
        <taxon>Polyporaceae</taxon>
        <taxon>Lentinus</taxon>
    </lineage>
</organism>